<proteinExistence type="predicted"/>
<dbReference type="SUPFAM" id="SSF56112">
    <property type="entry name" value="Protein kinase-like (PK-like)"/>
    <property type="match status" value="1"/>
</dbReference>
<gene>
    <name evidence="1" type="ORF">N5D09_15300</name>
</gene>
<accession>A0ABD4Y3G0</accession>
<protein>
    <submittedName>
        <fullName evidence="1">Toluene tolerance protein</fullName>
    </submittedName>
</protein>
<dbReference type="EMBL" id="JAOCDG010000028">
    <property type="protein sequence ID" value="MDH0689458.1"/>
    <property type="molecule type" value="Genomic_DNA"/>
</dbReference>
<name>A0ABD4Y3G0_STUST</name>
<organism evidence="1 2">
    <name type="scientific">Stutzerimonas stutzeri</name>
    <name type="common">Pseudomonas stutzeri</name>
    <dbReference type="NCBI Taxonomy" id="316"/>
    <lineage>
        <taxon>Bacteria</taxon>
        <taxon>Pseudomonadati</taxon>
        <taxon>Pseudomonadota</taxon>
        <taxon>Gammaproteobacteria</taxon>
        <taxon>Pseudomonadales</taxon>
        <taxon>Pseudomonadaceae</taxon>
        <taxon>Stutzerimonas</taxon>
    </lineage>
</organism>
<dbReference type="RefSeq" id="WP_125460197.1">
    <property type="nucleotide sequence ID" value="NZ_CP101739.1"/>
</dbReference>
<reference evidence="1" key="1">
    <citation type="submission" date="2022-09" db="EMBL/GenBank/DDBJ databases">
        <title>Intensive care unit water sources are persistently colonized with multi-drug resistant bacteria and are the site of extensive horizontal gene transfer of antibiotic resistance genes.</title>
        <authorList>
            <person name="Diorio-Toth L."/>
        </authorList>
    </citation>
    <scope>NUCLEOTIDE SEQUENCE</scope>
    <source>
        <strain evidence="1">GD03864</strain>
    </source>
</reference>
<comment type="caution">
    <text evidence="1">The sequence shown here is derived from an EMBL/GenBank/DDBJ whole genome shotgun (WGS) entry which is preliminary data.</text>
</comment>
<dbReference type="Proteomes" id="UP001161139">
    <property type="component" value="Unassembled WGS sequence"/>
</dbReference>
<dbReference type="InterPro" id="IPR011009">
    <property type="entry name" value="Kinase-like_dom_sf"/>
</dbReference>
<dbReference type="AlphaFoldDB" id="A0ABD4Y3G0"/>
<sequence>MHVSQLCQRDLQQLTQNAVILEADSLGPKVLQLESGQFLKIFRRKRWLSSALLRPYSRRFVNNAERLRGLDIATMDVQALYELPDRSASAVLYAPLPGDSLSQLARQPGFSWTPILPELIRFVSQLHRKGIYFRSLHLGNIVLTPQGSLGLIDIADMRFLGRSLPSHMVRRNLAHFRRYLEREKFPTPFPFSQFYDALAGPESLLSSSA</sequence>
<evidence type="ECO:0000313" key="2">
    <source>
        <dbReference type="Proteomes" id="UP001161139"/>
    </source>
</evidence>
<evidence type="ECO:0000313" key="1">
    <source>
        <dbReference type="EMBL" id="MDH0689458.1"/>
    </source>
</evidence>